<keyword evidence="10" id="KW-1185">Reference proteome</keyword>
<dbReference type="Pfam" id="PF00568">
    <property type="entry name" value="WH1"/>
    <property type="match status" value="1"/>
</dbReference>
<comment type="caution">
    <text evidence="9">The sequence shown here is derived from an EMBL/GenBank/DDBJ whole genome shotgun (WGS) entry which is preliminary data.</text>
</comment>
<dbReference type="CDD" id="cd01206">
    <property type="entry name" value="EVH1_Homer_Vesl"/>
    <property type="match status" value="1"/>
</dbReference>
<name>A0ABP1Q6G1_9HEXA</name>
<evidence type="ECO:0000313" key="9">
    <source>
        <dbReference type="EMBL" id="CAL8091165.1"/>
    </source>
</evidence>
<keyword evidence="2" id="KW-0963">Cytoplasm</keyword>
<evidence type="ECO:0000259" key="8">
    <source>
        <dbReference type="PROSITE" id="PS50229"/>
    </source>
</evidence>
<feature type="coiled-coil region" evidence="7">
    <location>
        <begin position="420"/>
        <end position="447"/>
    </location>
</feature>
<evidence type="ECO:0000256" key="1">
    <source>
        <dbReference type="ARBA" id="ARBA00004496"/>
    </source>
</evidence>
<dbReference type="InterPro" id="IPR044100">
    <property type="entry name" value="Homer_EVH1"/>
</dbReference>
<dbReference type="PROSITE" id="PS50229">
    <property type="entry name" value="WH1"/>
    <property type="match status" value="1"/>
</dbReference>
<dbReference type="EMBL" id="CAXLJM020000024">
    <property type="protein sequence ID" value="CAL8091165.1"/>
    <property type="molecule type" value="Genomic_DNA"/>
</dbReference>
<organism evidence="9 10">
    <name type="scientific">Orchesella dallaii</name>
    <dbReference type="NCBI Taxonomy" id="48710"/>
    <lineage>
        <taxon>Eukaryota</taxon>
        <taxon>Metazoa</taxon>
        <taxon>Ecdysozoa</taxon>
        <taxon>Arthropoda</taxon>
        <taxon>Hexapoda</taxon>
        <taxon>Collembola</taxon>
        <taxon>Entomobryomorpha</taxon>
        <taxon>Entomobryoidea</taxon>
        <taxon>Orchesellidae</taxon>
        <taxon>Orchesellinae</taxon>
        <taxon>Orchesella</taxon>
    </lineage>
</organism>
<feature type="domain" description="WH1" evidence="8">
    <location>
        <begin position="26"/>
        <end position="138"/>
    </location>
</feature>
<evidence type="ECO:0000313" key="10">
    <source>
        <dbReference type="Proteomes" id="UP001642540"/>
    </source>
</evidence>
<dbReference type="SUPFAM" id="SSF50729">
    <property type="entry name" value="PH domain-like"/>
    <property type="match status" value="1"/>
</dbReference>
<comment type="subcellular location">
    <subcellularLocation>
        <location evidence="1">Cytoplasm</location>
    </subcellularLocation>
    <subcellularLocation>
        <location evidence="6">Postsynaptic density</location>
    </subcellularLocation>
</comment>
<dbReference type="InterPro" id="IPR000697">
    <property type="entry name" value="WH1/EVH1_dom"/>
</dbReference>
<accession>A0ABP1Q6G1</accession>
<reference evidence="9 10" key="1">
    <citation type="submission" date="2024-08" db="EMBL/GenBank/DDBJ databases">
        <authorList>
            <person name="Cucini C."/>
            <person name="Frati F."/>
        </authorList>
    </citation>
    <scope>NUCLEOTIDE SEQUENCE [LARGE SCALE GENOMIC DNA]</scope>
</reference>
<comment type="similarity">
    <text evidence="5">Belongs to the Homer family.</text>
</comment>
<dbReference type="PANTHER" id="PTHR10918">
    <property type="entry name" value="HOMER"/>
    <property type="match status" value="1"/>
</dbReference>
<dbReference type="InterPro" id="IPR045027">
    <property type="entry name" value="Homer"/>
</dbReference>
<proteinExistence type="inferred from homology"/>
<evidence type="ECO:0000256" key="6">
    <source>
        <dbReference type="ARBA" id="ARBA00034105"/>
    </source>
</evidence>
<evidence type="ECO:0000256" key="4">
    <source>
        <dbReference type="ARBA" id="ARBA00023054"/>
    </source>
</evidence>
<gene>
    <name evidence="9" type="ORF">ODALV1_LOCUS7856</name>
</gene>
<feature type="coiled-coil region" evidence="7">
    <location>
        <begin position="290"/>
        <end position="393"/>
    </location>
</feature>
<evidence type="ECO:0000256" key="5">
    <source>
        <dbReference type="ARBA" id="ARBA00023606"/>
    </source>
</evidence>
<protein>
    <recommendedName>
        <fullName evidence="8">WH1 domain-containing protein</fullName>
    </recommendedName>
</protein>
<keyword evidence="4 7" id="KW-0175">Coiled coil</keyword>
<evidence type="ECO:0000256" key="3">
    <source>
        <dbReference type="ARBA" id="ARBA00023018"/>
    </source>
</evidence>
<evidence type="ECO:0000256" key="7">
    <source>
        <dbReference type="SAM" id="Coils"/>
    </source>
</evidence>
<keyword evidence="3" id="KW-0770">Synapse</keyword>
<dbReference type="SMART" id="SM00461">
    <property type="entry name" value="WH1"/>
    <property type="match status" value="1"/>
</dbReference>
<evidence type="ECO:0000256" key="2">
    <source>
        <dbReference type="ARBA" id="ARBA00022490"/>
    </source>
</evidence>
<dbReference type="Proteomes" id="UP001642540">
    <property type="component" value="Unassembled WGS sequence"/>
</dbReference>
<dbReference type="Gene3D" id="2.30.29.30">
    <property type="entry name" value="Pleckstrin-homology domain (PH domain)/Phosphotyrosine-binding domain (PTB)"/>
    <property type="match status" value="1"/>
</dbReference>
<dbReference type="InterPro" id="IPR011993">
    <property type="entry name" value="PH-like_dom_sf"/>
</dbReference>
<sequence>MANNMPNGDNNMSSDQMQQIYLGTLPGRKREQPIFTCKAHVFHIDPMTKRSWVSASSTAVPVSFFYDSSRALYRIISVEGTKAVINSTLTPGMNFTKTSQKFGQWSDVRANTVYGLGFPSEAELNKFFEQFQEIKEAVSRCTTNKQHQHQGNMVQTNAGPIPPPSVMASPLLQRSQILQGLQTQNALMSAAAQLNQHNQQQQQQNNGINGGGDLQGDCSLGLSDANANSLMKMGSPLLTKCPGGLPLPQNCIDSPKHGATLGRQDKSPEINLKYENERLRLALAQSSMNAKKWEVELSTLKSNNSRLTAALQESTANVEEWKRQLQAYKEENQRLKQRALEAEAAKGDSDAAAEIRKELAILREKVEYYTQALKAKEEEIRVLKESTKEFNNNDSVKENDILRATLRQVQDQLEAAMGTQESQKKVLEALNNQLAEKIDELAGIHRELNTVLQN</sequence>